<accession>A0A9P5ZR43</accession>
<feature type="region of interest" description="Disordered" evidence="1">
    <location>
        <begin position="188"/>
        <end position="212"/>
    </location>
</feature>
<sequence>MDTSKDLNDSHTRKHFDGHVTQLKIWIARLKNTKVSWPDILFSFTQAQRHYLELEAFLEYMQVRQPLMNSAEYGKIQRPAGNFVGAFTNKVVVVEEFAKAGMPVWLIRLIKEFNKFTCINAITTLTPREDLSIELQPWRGHKTLAWNQGADNPQHHNNLMLFGREFLAYTDFGRTSAVRDTIERPPAVPSFGDDFSAGPSQGPPTHRKVKRTHRPIKPHINLHTTDIVHFKPNPHPMMPLMMEA</sequence>
<name>A0A9P5ZR43_PLEER</name>
<gene>
    <name evidence="2" type="ORF">BDN71DRAFT_1510929</name>
</gene>
<protein>
    <submittedName>
        <fullName evidence="2">Uncharacterized protein</fullName>
    </submittedName>
</protein>
<dbReference type="Proteomes" id="UP000807025">
    <property type="component" value="Unassembled WGS sequence"/>
</dbReference>
<dbReference type="AlphaFoldDB" id="A0A9P5ZR43"/>
<organism evidence="2 3">
    <name type="scientific">Pleurotus eryngii</name>
    <name type="common">Boletus of the steppes</name>
    <dbReference type="NCBI Taxonomy" id="5323"/>
    <lineage>
        <taxon>Eukaryota</taxon>
        <taxon>Fungi</taxon>
        <taxon>Dikarya</taxon>
        <taxon>Basidiomycota</taxon>
        <taxon>Agaricomycotina</taxon>
        <taxon>Agaricomycetes</taxon>
        <taxon>Agaricomycetidae</taxon>
        <taxon>Agaricales</taxon>
        <taxon>Pleurotineae</taxon>
        <taxon>Pleurotaceae</taxon>
        <taxon>Pleurotus</taxon>
    </lineage>
</organism>
<evidence type="ECO:0000256" key="1">
    <source>
        <dbReference type="SAM" id="MobiDB-lite"/>
    </source>
</evidence>
<evidence type="ECO:0000313" key="2">
    <source>
        <dbReference type="EMBL" id="KAF9490844.1"/>
    </source>
</evidence>
<evidence type="ECO:0000313" key="3">
    <source>
        <dbReference type="Proteomes" id="UP000807025"/>
    </source>
</evidence>
<dbReference type="OrthoDB" id="3029222at2759"/>
<comment type="caution">
    <text evidence="2">The sequence shown here is derived from an EMBL/GenBank/DDBJ whole genome shotgun (WGS) entry which is preliminary data.</text>
</comment>
<reference evidence="2" key="1">
    <citation type="submission" date="2020-11" db="EMBL/GenBank/DDBJ databases">
        <authorList>
            <consortium name="DOE Joint Genome Institute"/>
            <person name="Ahrendt S."/>
            <person name="Riley R."/>
            <person name="Andreopoulos W."/>
            <person name="Labutti K."/>
            <person name="Pangilinan J."/>
            <person name="Ruiz-Duenas F.J."/>
            <person name="Barrasa J.M."/>
            <person name="Sanchez-Garcia M."/>
            <person name="Camarero S."/>
            <person name="Miyauchi S."/>
            <person name="Serrano A."/>
            <person name="Linde D."/>
            <person name="Babiker R."/>
            <person name="Drula E."/>
            <person name="Ayuso-Fernandez I."/>
            <person name="Pacheco R."/>
            <person name="Padilla G."/>
            <person name="Ferreira P."/>
            <person name="Barriuso J."/>
            <person name="Kellner H."/>
            <person name="Castanera R."/>
            <person name="Alfaro M."/>
            <person name="Ramirez L."/>
            <person name="Pisabarro A.G."/>
            <person name="Kuo A."/>
            <person name="Tritt A."/>
            <person name="Lipzen A."/>
            <person name="He G."/>
            <person name="Yan M."/>
            <person name="Ng V."/>
            <person name="Cullen D."/>
            <person name="Martin F."/>
            <person name="Rosso M.-N."/>
            <person name="Henrissat B."/>
            <person name="Hibbett D."/>
            <person name="Martinez A.T."/>
            <person name="Grigoriev I.V."/>
        </authorList>
    </citation>
    <scope>NUCLEOTIDE SEQUENCE</scope>
    <source>
        <strain evidence="2">ATCC 90797</strain>
    </source>
</reference>
<keyword evidence="3" id="KW-1185">Reference proteome</keyword>
<dbReference type="EMBL" id="MU154632">
    <property type="protein sequence ID" value="KAF9490844.1"/>
    <property type="molecule type" value="Genomic_DNA"/>
</dbReference>
<proteinExistence type="predicted"/>